<evidence type="ECO:0000256" key="3">
    <source>
        <dbReference type="ARBA" id="ARBA00022884"/>
    </source>
</evidence>
<dbReference type="InterPro" id="IPR011605">
    <property type="entry name" value="NusB_fam"/>
</dbReference>
<dbReference type="Pfam" id="PF01029">
    <property type="entry name" value="NusB"/>
    <property type="match status" value="1"/>
</dbReference>
<evidence type="ECO:0000256" key="6">
    <source>
        <dbReference type="HAMAP-Rule" id="MF_00073"/>
    </source>
</evidence>
<evidence type="ECO:0000313" key="8">
    <source>
        <dbReference type="EMBL" id="PWB76441.1"/>
    </source>
</evidence>
<dbReference type="GO" id="GO:0005829">
    <property type="term" value="C:cytosol"/>
    <property type="evidence" value="ECO:0007669"/>
    <property type="project" value="TreeGrafter"/>
</dbReference>
<dbReference type="Gene3D" id="1.10.940.10">
    <property type="entry name" value="NusB-like"/>
    <property type="match status" value="1"/>
</dbReference>
<evidence type="ECO:0000256" key="2">
    <source>
        <dbReference type="ARBA" id="ARBA00022814"/>
    </source>
</evidence>
<dbReference type="NCBIfam" id="TIGR01951">
    <property type="entry name" value="nusB"/>
    <property type="match status" value="1"/>
</dbReference>
<organism evidence="8 9">
    <name type="scientific">candidate division GN15 bacterium</name>
    <dbReference type="NCBI Taxonomy" id="2072418"/>
    <lineage>
        <taxon>Bacteria</taxon>
        <taxon>candidate division GN15</taxon>
    </lineage>
</organism>
<comment type="caution">
    <text evidence="8">The sequence shown here is derived from an EMBL/GenBank/DDBJ whole genome shotgun (WGS) entry which is preliminary data.</text>
</comment>
<comment type="similarity">
    <text evidence="1 6">Belongs to the NusB family.</text>
</comment>
<accession>A0A855XCH9</accession>
<comment type="function">
    <text evidence="6">Involved in transcription antitermination. Required for transcription of ribosomal RNA (rRNA) genes. Binds specifically to the boxA antiterminator sequence of the ribosomal RNA (rrn) operons.</text>
</comment>
<keyword evidence="2 6" id="KW-0889">Transcription antitermination</keyword>
<evidence type="ECO:0000256" key="5">
    <source>
        <dbReference type="ARBA" id="ARBA00023163"/>
    </source>
</evidence>
<dbReference type="GO" id="GO:0006353">
    <property type="term" value="P:DNA-templated transcription termination"/>
    <property type="evidence" value="ECO:0007669"/>
    <property type="project" value="UniProtKB-UniRule"/>
</dbReference>
<dbReference type="PANTHER" id="PTHR11078">
    <property type="entry name" value="N UTILIZATION SUBSTANCE PROTEIN B-RELATED"/>
    <property type="match status" value="1"/>
</dbReference>
<dbReference type="SUPFAM" id="SSF48013">
    <property type="entry name" value="NusB-like"/>
    <property type="match status" value="1"/>
</dbReference>
<proteinExistence type="inferred from homology"/>
<dbReference type="EMBL" id="PQAP01000001">
    <property type="protein sequence ID" value="PWB76441.1"/>
    <property type="molecule type" value="Genomic_DNA"/>
</dbReference>
<protein>
    <recommendedName>
        <fullName evidence="6">Transcription antitermination protein NusB</fullName>
    </recommendedName>
    <alternativeName>
        <fullName evidence="6">Antitermination factor NusB</fullName>
    </alternativeName>
</protein>
<evidence type="ECO:0000256" key="1">
    <source>
        <dbReference type="ARBA" id="ARBA00005952"/>
    </source>
</evidence>
<name>A0A855XCH9_9BACT</name>
<dbReference type="AlphaFoldDB" id="A0A855XCH9"/>
<dbReference type="CDD" id="cd00619">
    <property type="entry name" value="Terminator_NusB"/>
    <property type="match status" value="1"/>
</dbReference>
<dbReference type="GO" id="GO:0003723">
    <property type="term" value="F:RNA binding"/>
    <property type="evidence" value="ECO:0007669"/>
    <property type="project" value="UniProtKB-UniRule"/>
</dbReference>
<evidence type="ECO:0000313" key="9">
    <source>
        <dbReference type="Proteomes" id="UP000250918"/>
    </source>
</evidence>
<dbReference type="InterPro" id="IPR035926">
    <property type="entry name" value="NusB-like_sf"/>
</dbReference>
<dbReference type="InterPro" id="IPR006027">
    <property type="entry name" value="NusB_RsmB_TIM44"/>
</dbReference>
<keyword evidence="3 6" id="KW-0694">RNA-binding</keyword>
<reference evidence="8 9" key="1">
    <citation type="journal article" date="2018" name="ISME J.">
        <title>A methanotrophic archaeon couples anaerobic oxidation of methane to Fe(III) reduction.</title>
        <authorList>
            <person name="Cai C."/>
            <person name="Leu A.O."/>
            <person name="Xie G.J."/>
            <person name="Guo J."/>
            <person name="Feng Y."/>
            <person name="Zhao J.X."/>
            <person name="Tyson G.W."/>
            <person name="Yuan Z."/>
            <person name="Hu S."/>
        </authorList>
    </citation>
    <scope>NUCLEOTIDE SEQUENCE [LARGE SCALE GENOMIC DNA]</scope>
    <source>
        <strain evidence="8">FeB_12</strain>
    </source>
</reference>
<sequence>MTDAPRRRARELVLQALYACDVGENDPDDVKQRIIADDSLSARNLEFARGMFALVREHQNWADEQITQLATNWDINRIAELDRIVLRMAIVELNFMPDTPVKVAINEAIELAKRFSTGESSSFINGILDSFAKKVASR</sequence>
<dbReference type="HAMAP" id="MF_00073">
    <property type="entry name" value="NusB"/>
    <property type="match status" value="1"/>
</dbReference>
<keyword evidence="5 6" id="KW-0804">Transcription</keyword>
<keyword evidence="4 6" id="KW-0805">Transcription regulation</keyword>
<dbReference type="GO" id="GO:0031564">
    <property type="term" value="P:transcription antitermination"/>
    <property type="evidence" value="ECO:0007669"/>
    <property type="project" value="UniProtKB-KW"/>
</dbReference>
<evidence type="ECO:0000256" key="4">
    <source>
        <dbReference type="ARBA" id="ARBA00023015"/>
    </source>
</evidence>
<gene>
    <name evidence="6 8" type="primary">nusB</name>
    <name evidence="8" type="ORF">C3F09_00285</name>
</gene>
<dbReference type="PANTHER" id="PTHR11078:SF3">
    <property type="entry name" value="ANTITERMINATION NUSB DOMAIN-CONTAINING PROTEIN"/>
    <property type="match status" value="1"/>
</dbReference>
<dbReference type="Proteomes" id="UP000250918">
    <property type="component" value="Unassembled WGS sequence"/>
</dbReference>
<evidence type="ECO:0000259" key="7">
    <source>
        <dbReference type="Pfam" id="PF01029"/>
    </source>
</evidence>
<feature type="domain" description="NusB/RsmB/TIM44" evidence="7">
    <location>
        <begin position="7"/>
        <end position="133"/>
    </location>
</feature>